<accession>A0ACB9SXC7</accession>
<protein>
    <submittedName>
        <fullName evidence="1">Transposable element tc3 transposase-like protein</fullName>
    </submittedName>
</protein>
<evidence type="ECO:0000313" key="2">
    <source>
        <dbReference type="Proteomes" id="UP001056778"/>
    </source>
</evidence>
<proteinExistence type="predicted"/>
<gene>
    <name evidence="1" type="ORF">MML48_6g00004902</name>
</gene>
<sequence>MLELQHKKFIIESYFRTGRNLDNVEWVYSINQCLQDFRQGFPNLPITYAQLLSHVHACIDKFQETGAVTRKPGGGAPKKRTAACIEDIRQRMDNSPKKSIPKLSQQVQLSVGTCHTILKKDLELYPYKIQAVHELTQLDFVVSRSVNIVQVRSSGEEGKRKMPEEAFKLEQYLEDLENRNKCASSLST</sequence>
<comment type="caution">
    <text evidence="1">The sequence shown here is derived from an EMBL/GenBank/DDBJ whole genome shotgun (WGS) entry which is preliminary data.</text>
</comment>
<dbReference type="EMBL" id="CM043020">
    <property type="protein sequence ID" value="KAI4459198.1"/>
    <property type="molecule type" value="Genomic_DNA"/>
</dbReference>
<evidence type="ECO:0000313" key="1">
    <source>
        <dbReference type="EMBL" id="KAI4459198.1"/>
    </source>
</evidence>
<keyword evidence="2" id="KW-1185">Reference proteome</keyword>
<dbReference type="Proteomes" id="UP001056778">
    <property type="component" value="Chromosome 6"/>
</dbReference>
<name>A0ACB9SXC7_HOLOL</name>
<reference evidence="1" key="1">
    <citation type="submission" date="2022-04" db="EMBL/GenBank/DDBJ databases">
        <title>Chromosome-scale genome assembly of Holotrichia oblita Faldermann.</title>
        <authorList>
            <person name="Rongchong L."/>
        </authorList>
    </citation>
    <scope>NUCLEOTIDE SEQUENCE</scope>
    <source>
        <strain evidence="1">81SQS9</strain>
    </source>
</reference>
<organism evidence="1 2">
    <name type="scientific">Holotrichia oblita</name>
    <name type="common">Chafer beetle</name>
    <dbReference type="NCBI Taxonomy" id="644536"/>
    <lineage>
        <taxon>Eukaryota</taxon>
        <taxon>Metazoa</taxon>
        <taxon>Ecdysozoa</taxon>
        <taxon>Arthropoda</taxon>
        <taxon>Hexapoda</taxon>
        <taxon>Insecta</taxon>
        <taxon>Pterygota</taxon>
        <taxon>Neoptera</taxon>
        <taxon>Endopterygota</taxon>
        <taxon>Coleoptera</taxon>
        <taxon>Polyphaga</taxon>
        <taxon>Scarabaeiformia</taxon>
        <taxon>Scarabaeidae</taxon>
        <taxon>Melolonthinae</taxon>
        <taxon>Holotrichia</taxon>
    </lineage>
</organism>